<dbReference type="RefSeq" id="WP_246356223.1">
    <property type="nucleotide sequence ID" value="NZ_CADIKH010000074.1"/>
</dbReference>
<organism evidence="1 2">
    <name type="scientific">Paraburkholderia humisilvae</name>
    <dbReference type="NCBI Taxonomy" id="627669"/>
    <lineage>
        <taxon>Bacteria</taxon>
        <taxon>Pseudomonadati</taxon>
        <taxon>Pseudomonadota</taxon>
        <taxon>Betaproteobacteria</taxon>
        <taxon>Burkholderiales</taxon>
        <taxon>Burkholderiaceae</taxon>
        <taxon>Paraburkholderia</taxon>
    </lineage>
</organism>
<evidence type="ECO:0000313" key="1">
    <source>
        <dbReference type="EMBL" id="CAB3773419.1"/>
    </source>
</evidence>
<evidence type="ECO:0000313" key="2">
    <source>
        <dbReference type="Proteomes" id="UP000494363"/>
    </source>
</evidence>
<gene>
    <name evidence="1" type="ORF">LMG29542_07237</name>
</gene>
<sequence length="76" mass="8412">MNALSLSESTPGIANGRSGIVAAEPSQAAWSRKDTRWTPFSYCSGILILDHVSPYLDVTVREQLEALATFDRLDWE</sequence>
<proteinExistence type="predicted"/>
<accession>A0A6J5F3I9</accession>
<protein>
    <submittedName>
        <fullName evidence="1">Uncharacterized protein</fullName>
    </submittedName>
</protein>
<dbReference type="EMBL" id="CADIKH010000074">
    <property type="protein sequence ID" value="CAB3773419.1"/>
    <property type="molecule type" value="Genomic_DNA"/>
</dbReference>
<keyword evidence="2" id="KW-1185">Reference proteome</keyword>
<dbReference type="Proteomes" id="UP000494363">
    <property type="component" value="Unassembled WGS sequence"/>
</dbReference>
<reference evidence="1 2" key="1">
    <citation type="submission" date="2020-04" db="EMBL/GenBank/DDBJ databases">
        <authorList>
            <person name="De Canck E."/>
        </authorList>
    </citation>
    <scope>NUCLEOTIDE SEQUENCE [LARGE SCALE GENOMIC DNA]</scope>
    <source>
        <strain evidence="1 2">LMG 29542</strain>
    </source>
</reference>
<name>A0A6J5F3I9_9BURK</name>
<dbReference type="AlphaFoldDB" id="A0A6J5F3I9"/>